<dbReference type="InterPro" id="IPR013149">
    <property type="entry name" value="ADH-like_C"/>
</dbReference>
<dbReference type="Gene3D" id="3.40.50.720">
    <property type="entry name" value="NAD(P)-binding Rossmann-like Domain"/>
    <property type="match status" value="1"/>
</dbReference>
<dbReference type="SMART" id="SM00829">
    <property type="entry name" value="PKS_ER"/>
    <property type="match status" value="1"/>
</dbReference>
<dbReference type="InterPro" id="IPR020843">
    <property type="entry name" value="ER"/>
</dbReference>
<comment type="caution">
    <text evidence="3">The sequence shown here is derived from an EMBL/GenBank/DDBJ whole genome shotgun (WGS) entry which is preliminary data.</text>
</comment>
<dbReference type="PANTHER" id="PTHR43205">
    <property type="entry name" value="PROSTAGLANDIN REDUCTASE"/>
    <property type="match status" value="1"/>
</dbReference>
<dbReference type="InterPro" id="IPR036291">
    <property type="entry name" value="NAD(P)-bd_dom_sf"/>
</dbReference>
<evidence type="ECO:0000313" key="3">
    <source>
        <dbReference type="EMBL" id="KAL0961288.1"/>
    </source>
</evidence>
<keyword evidence="1" id="KW-0560">Oxidoreductase</keyword>
<dbReference type="PANTHER" id="PTHR43205:SF7">
    <property type="entry name" value="PROSTAGLANDIN REDUCTASE 1"/>
    <property type="match status" value="1"/>
</dbReference>
<evidence type="ECO:0000256" key="1">
    <source>
        <dbReference type="ARBA" id="ARBA00023002"/>
    </source>
</evidence>
<dbReference type="InterPro" id="IPR041694">
    <property type="entry name" value="ADH_N_2"/>
</dbReference>
<reference evidence="4" key="1">
    <citation type="submission" date="2024-06" db="EMBL/GenBank/DDBJ databases">
        <title>Multi-omics analyses provide insights into the biosynthesis of the anticancer antibiotic pleurotin in Hohenbuehelia grisea.</title>
        <authorList>
            <person name="Weaver J.A."/>
            <person name="Alberti F."/>
        </authorList>
    </citation>
    <scope>NUCLEOTIDE SEQUENCE [LARGE SCALE GENOMIC DNA]</scope>
    <source>
        <strain evidence="4">T-177</strain>
    </source>
</reference>
<dbReference type="Proteomes" id="UP001556367">
    <property type="component" value="Unassembled WGS sequence"/>
</dbReference>
<name>A0ABR3K218_9AGAR</name>
<dbReference type="Pfam" id="PF16884">
    <property type="entry name" value="ADH_N_2"/>
    <property type="match status" value="1"/>
</dbReference>
<dbReference type="InterPro" id="IPR011032">
    <property type="entry name" value="GroES-like_sf"/>
</dbReference>
<dbReference type="Pfam" id="PF00107">
    <property type="entry name" value="ADH_zinc_N"/>
    <property type="match status" value="1"/>
</dbReference>
<dbReference type="InterPro" id="IPR045010">
    <property type="entry name" value="MDR_fam"/>
</dbReference>
<evidence type="ECO:0000313" key="4">
    <source>
        <dbReference type="Proteomes" id="UP001556367"/>
    </source>
</evidence>
<dbReference type="Gene3D" id="3.90.180.10">
    <property type="entry name" value="Medium-chain alcohol dehydrogenases, catalytic domain"/>
    <property type="match status" value="1"/>
</dbReference>
<organism evidence="3 4">
    <name type="scientific">Hohenbuehelia grisea</name>
    <dbReference type="NCBI Taxonomy" id="104357"/>
    <lineage>
        <taxon>Eukaryota</taxon>
        <taxon>Fungi</taxon>
        <taxon>Dikarya</taxon>
        <taxon>Basidiomycota</taxon>
        <taxon>Agaricomycotina</taxon>
        <taxon>Agaricomycetes</taxon>
        <taxon>Agaricomycetidae</taxon>
        <taxon>Agaricales</taxon>
        <taxon>Pleurotineae</taxon>
        <taxon>Pleurotaceae</taxon>
        <taxon>Hohenbuehelia</taxon>
    </lineage>
</organism>
<dbReference type="SUPFAM" id="SSF51735">
    <property type="entry name" value="NAD(P)-binding Rossmann-fold domains"/>
    <property type="match status" value="1"/>
</dbReference>
<dbReference type="SUPFAM" id="SSF50129">
    <property type="entry name" value="GroES-like"/>
    <property type="match status" value="1"/>
</dbReference>
<sequence>MAPVKNGRLIFNEVPEGYPVPGKTTVYDDTQTIDVENVPLNGGFLVKVLVLSIDPYMRGRMKLSEGSYINSFKLGEPVSNFGVGVVLRSENSDVKAGDHVYGVISFEEYIIFPKLEGVEILTNDANIPWSYYVGVAGMPGMTSYAGWKEFSKAKKGETVFVSTGAGPVGATVVQLAKRDGLKVIASAGSDAKVEFLKEIGVDVPFNYKTTSTKDILTKEGGIDVYWDNVGGEVLDAALDAAHTQARFIECGMITGYNDSEKFAIKNIFSVIPKAITISGCAVYLLAPKYTAEFRREVPALIASGELKVLEHRTEGLEKAGHALVDVLTGKNHGKSVVIVADS</sequence>
<feature type="domain" description="Enoyl reductase (ER)" evidence="2">
    <location>
        <begin position="25"/>
        <end position="337"/>
    </location>
</feature>
<accession>A0ABR3K218</accession>
<proteinExistence type="predicted"/>
<keyword evidence="4" id="KW-1185">Reference proteome</keyword>
<dbReference type="EMBL" id="JASNQZ010000001">
    <property type="protein sequence ID" value="KAL0961288.1"/>
    <property type="molecule type" value="Genomic_DNA"/>
</dbReference>
<protein>
    <recommendedName>
        <fullName evidence="2">Enoyl reductase (ER) domain-containing protein</fullName>
    </recommendedName>
</protein>
<evidence type="ECO:0000259" key="2">
    <source>
        <dbReference type="SMART" id="SM00829"/>
    </source>
</evidence>
<dbReference type="CDD" id="cd05288">
    <property type="entry name" value="PGDH"/>
    <property type="match status" value="1"/>
</dbReference>
<gene>
    <name evidence="3" type="ORF">HGRIS_006248</name>
</gene>